<name>A0ABD5LW24_PROMI</name>
<accession>A0ABD5LW24</accession>
<reference evidence="1" key="1">
    <citation type="submission" date="2021-05" db="EMBL/GenBank/DDBJ databases">
        <title>First report of NDM-5 and VEB-6 producing Proteus mirabilis isolated from blood of a sepsis patient in Kolkata, India.</title>
        <authorList>
            <person name="Halder G."/>
            <person name="Chaudhuri B."/>
            <person name="Dutta S."/>
        </authorList>
    </citation>
    <scope>NUCLEOTIDE SEQUENCE [LARGE SCALE GENOMIC DNA]</scope>
    <source>
        <strain evidence="1">7049</strain>
    </source>
</reference>
<sequence>MEAKAQAQQQQGFAEAKILEEKLAAQARGEEQQANAKENWVLLMRKFLKKNWPLKRVVRVN</sequence>
<dbReference type="AlphaFoldDB" id="A0ABD5LW24"/>
<comment type="caution">
    <text evidence="1">The sequence shown here is derived from an EMBL/GenBank/DDBJ whole genome shotgun (WGS) entry which is preliminary data.</text>
</comment>
<proteinExistence type="predicted"/>
<protein>
    <submittedName>
        <fullName evidence="1">Uncharacterized protein</fullName>
    </submittedName>
</protein>
<dbReference type="EMBL" id="JADQCH020000002">
    <property type="protein sequence ID" value="MEY2345563.1"/>
    <property type="molecule type" value="Genomic_DNA"/>
</dbReference>
<evidence type="ECO:0000313" key="1">
    <source>
        <dbReference type="EMBL" id="MEY2345563.1"/>
    </source>
</evidence>
<organism evidence="1">
    <name type="scientific">Proteus mirabilis</name>
    <dbReference type="NCBI Taxonomy" id="584"/>
    <lineage>
        <taxon>Bacteria</taxon>
        <taxon>Pseudomonadati</taxon>
        <taxon>Pseudomonadota</taxon>
        <taxon>Gammaproteobacteria</taxon>
        <taxon>Enterobacterales</taxon>
        <taxon>Morganellaceae</taxon>
        <taxon>Proteus</taxon>
    </lineage>
</organism>
<gene>
    <name evidence="1" type="ORF">I3679_023090</name>
</gene>